<dbReference type="InterPro" id="IPR000719">
    <property type="entry name" value="Prot_kinase_dom"/>
</dbReference>
<sequence>MAHLVNLVVKDGPTRYKLLRPIGQWGPAFTLPLYEAAILSPQDNKTCISFVAFKMISNTQEDYFNMAFQDVKTSQVFQFNSNILPFARFFQANVKGATLLCIVLPYETIVTSLRSLLSSNPRFSGGMDEKMIALVLEKALRGLDAIHKAGKHHTRITADTVLFDLGEPTFYLAYASSLYERTTPNLYDWNCLPVNRMLAWGLAPEVKNDESLEFVDVYETEKSDIWLIGILGLELAYGRILVENRRELLDITNYISSDPGALMDTWEELRIKSAEFAPGGNPIELPIVLSVNQTRFSERFRGFLARCLNANPENRASAEELLNVHEFLRENVGKMKTFSDVVKGIDPHVARFLDRDRRKKKSVLSRRSYQTWFRHNGITYTILEPIGTWGPEYSLTVYEAVFTTGFNDPAPRHVAFKMAKNVEGEYFELAMDSVERNTLFKHINILPLNSHFCKRLKGLETLCMVLPFDSQVLSLRSIISTGPKFANGIPQRCIAVALLYAVRGLDVLHFKDHDHYEITAGNIFYNIKDKSIKLAYAASCYERTYAAEESGECSINNLLSWASPPEVDILEREGLIHEYDTFKADIWFIGIAALELAYGRIRVANRRELLRIARYISNVRRLPDTWEELRTETAEVENPQRFDEYFGKFVAMCLATEPTERPSARQLLQDDFLRYVHGGASMEIFNNMMVKGCRV</sequence>
<evidence type="ECO:0000313" key="4">
    <source>
        <dbReference type="Proteomes" id="UP001237642"/>
    </source>
</evidence>
<dbReference type="SMART" id="SM00220">
    <property type="entry name" value="S_TKc"/>
    <property type="match status" value="1"/>
</dbReference>
<dbReference type="PANTHER" id="PTHR48014:SF3">
    <property type="entry name" value="PROTEIN KINASE DOMAIN-CONTAINING PROTEIN"/>
    <property type="match status" value="1"/>
</dbReference>
<dbReference type="Proteomes" id="UP001237642">
    <property type="component" value="Unassembled WGS sequence"/>
</dbReference>
<comment type="similarity">
    <text evidence="1">Belongs to the protein kinase superfamily. STE Ser/Thr protein kinase family. STE20 subfamily.</text>
</comment>
<name>A0AAD8J8H9_9APIA</name>
<dbReference type="Gene3D" id="1.10.510.10">
    <property type="entry name" value="Transferase(Phosphotransferase) domain 1"/>
    <property type="match status" value="2"/>
</dbReference>
<keyword evidence="4" id="KW-1185">Reference proteome</keyword>
<dbReference type="PROSITE" id="PS50011">
    <property type="entry name" value="PROTEIN_KINASE_DOM"/>
    <property type="match status" value="2"/>
</dbReference>
<dbReference type="InterPro" id="IPR047173">
    <property type="entry name" value="STRAD_A/B-like"/>
</dbReference>
<dbReference type="GO" id="GO:0004672">
    <property type="term" value="F:protein kinase activity"/>
    <property type="evidence" value="ECO:0007669"/>
    <property type="project" value="InterPro"/>
</dbReference>
<reference evidence="3" key="1">
    <citation type="submission" date="2023-02" db="EMBL/GenBank/DDBJ databases">
        <title>Genome of toxic invasive species Heracleum sosnowskyi carries increased number of genes despite the absence of recent whole-genome duplications.</title>
        <authorList>
            <person name="Schelkunov M."/>
            <person name="Shtratnikova V."/>
            <person name="Makarenko M."/>
            <person name="Klepikova A."/>
            <person name="Omelchenko D."/>
            <person name="Novikova G."/>
            <person name="Obukhova E."/>
            <person name="Bogdanov V."/>
            <person name="Penin A."/>
            <person name="Logacheva M."/>
        </authorList>
    </citation>
    <scope>NUCLEOTIDE SEQUENCE</scope>
    <source>
        <strain evidence="3">Hsosn_3</strain>
        <tissue evidence="3">Leaf</tissue>
    </source>
</reference>
<dbReference type="Pfam" id="PF00069">
    <property type="entry name" value="Pkinase"/>
    <property type="match status" value="2"/>
</dbReference>
<evidence type="ECO:0000313" key="3">
    <source>
        <dbReference type="EMBL" id="KAK1399248.1"/>
    </source>
</evidence>
<dbReference type="EMBL" id="JAUIZM010000002">
    <property type="protein sequence ID" value="KAK1399248.1"/>
    <property type="molecule type" value="Genomic_DNA"/>
</dbReference>
<evidence type="ECO:0000256" key="1">
    <source>
        <dbReference type="ARBA" id="ARBA00008874"/>
    </source>
</evidence>
<comment type="caution">
    <text evidence="3">The sequence shown here is derived from an EMBL/GenBank/DDBJ whole genome shotgun (WGS) entry which is preliminary data.</text>
</comment>
<feature type="domain" description="Protein kinase" evidence="2">
    <location>
        <begin position="16"/>
        <end position="328"/>
    </location>
</feature>
<dbReference type="PANTHER" id="PTHR48014">
    <property type="entry name" value="SERINE/THREONINE-PROTEIN KINASE FRAY2"/>
    <property type="match status" value="1"/>
</dbReference>
<dbReference type="SUPFAM" id="SSF56112">
    <property type="entry name" value="Protein kinase-like (PK-like)"/>
    <property type="match status" value="2"/>
</dbReference>
<accession>A0AAD8J8H9</accession>
<proteinExistence type="inferred from homology"/>
<dbReference type="GO" id="GO:0005524">
    <property type="term" value="F:ATP binding"/>
    <property type="evidence" value="ECO:0007669"/>
    <property type="project" value="InterPro"/>
</dbReference>
<dbReference type="GO" id="GO:0043539">
    <property type="term" value="F:protein serine/threonine kinase activator activity"/>
    <property type="evidence" value="ECO:0007669"/>
    <property type="project" value="InterPro"/>
</dbReference>
<feature type="domain" description="Protein kinase" evidence="2">
    <location>
        <begin position="380"/>
        <end position="673"/>
    </location>
</feature>
<evidence type="ECO:0000259" key="2">
    <source>
        <dbReference type="PROSITE" id="PS50011"/>
    </source>
</evidence>
<reference evidence="3" key="2">
    <citation type="submission" date="2023-05" db="EMBL/GenBank/DDBJ databases">
        <authorList>
            <person name="Schelkunov M.I."/>
        </authorList>
    </citation>
    <scope>NUCLEOTIDE SEQUENCE</scope>
    <source>
        <strain evidence="3">Hsosn_3</strain>
        <tissue evidence="3">Leaf</tissue>
    </source>
</reference>
<protein>
    <recommendedName>
        <fullName evidence="2">Protein kinase domain-containing protein</fullName>
    </recommendedName>
</protein>
<organism evidence="3 4">
    <name type="scientific">Heracleum sosnowskyi</name>
    <dbReference type="NCBI Taxonomy" id="360622"/>
    <lineage>
        <taxon>Eukaryota</taxon>
        <taxon>Viridiplantae</taxon>
        <taxon>Streptophyta</taxon>
        <taxon>Embryophyta</taxon>
        <taxon>Tracheophyta</taxon>
        <taxon>Spermatophyta</taxon>
        <taxon>Magnoliopsida</taxon>
        <taxon>eudicotyledons</taxon>
        <taxon>Gunneridae</taxon>
        <taxon>Pentapetalae</taxon>
        <taxon>asterids</taxon>
        <taxon>campanulids</taxon>
        <taxon>Apiales</taxon>
        <taxon>Apiaceae</taxon>
        <taxon>Apioideae</taxon>
        <taxon>apioid superclade</taxon>
        <taxon>Tordylieae</taxon>
        <taxon>Tordyliinae</taxon>
        <taxon>Heracleum</taxon>
    </lineage>
</organism>
<dbReference type="AlphaFoldDB" id="A0AAD8J8H9"/>
<dbReference type="InterPro" id="IPR011009">
    <property type="entry name" value="Kinase-like_dom_sf"/>
</dbReference>
<gene>
    <name evidence="3" type="ORF">POM88_009111</name>
</gene>